<dbReference type="RefSeq" id="WP_127017593.1">
    <property type="nucleotide sequence ID" value="NZ_CP016379.1"/>
</dbReference>
<dbReference type="AlphaFoldDB" id="A0A3Q9HRP9"/>
<organism evidence="1 2">
    <name type="scientific">Anoxybacter fermentans</name>
    <dbReference type="NCBI Taxonomy" id="1323375"/>
    <lineage>
        <taxon>Bacteria</taxon>
        <taxon>Bacillati</taxon>
        <taxon>Bacillota</taxon>
        <taxon>Clostridia</taxon>
        <taxon>Halanaerobiales</taxon>
        <taxon>Anoxybacter</taxon>
    </lineage>
</organism>
<sequence length="182" mass="20827">MLKKYLAYTLIFLLIIGLSSYTLALKKQPMIEYKTLKGTLYEEGTGEISLLILKTENDKKYLVKGDLKKVLRNLKGIPLILTGKVDKTNGNYFQGKFTVEMYNTDYPKYIYYLEEVSVLGRLKNIDDILLIITPDQQVIELNGLAKETLQKNIGKKVLINGSLTRTGEYQAQMEIKSYLVLE</sequence>
<protein>
    <submittedName>
        <fullName evidence="1">Uncharacterized protein</fullName>
    </submittedName>
</protein>
<evidence type="ECO:0000313" key="1">
    <source>
        <dbReference type="EMBL" id="AZR74238.1"/>
    </source>
</evidence>
<name>A0A3Q9HRP9_9FIRM</name>
<proteinExistence type="predicted"/>
<evidence type="ECO:0000313" key="2">
    <source>
        <dbReference type="Proteomes" id="UP000267250"/>
    </source>
</evidence>
<gene>
    <name evidence="1" type="ORF">BBF96_13020</name>
</gene>
<dbReference type="Proteomes" id="UP000267250">
    <property type="component" value="Chromosome"/>
</dbReference>
<dbReference type="EMBL" id="CP016379">
    <property type="protein sequence ID" value="AZR74238.1"/>
    <property type="molecule type" value="Genomic_DNA"/>
</dbReference>
<dbReference type="OrthoDB" id="2112232at2"/>
<accession>A0A3Q9HRP9</accession>
<reference evidence="1 2" key="1">
    <citation type="submission" date="2016-07" db="EMBL/GenBank/DDBJ databases">
        <title>Genome and transcriptome analysis of iron-reducing fermentative bacteria Anoxybacter fermentans.</title>
        <authorList>
            <person name="Zeng X."/>
            <person name="Shao Z."/>
        </authorList>
    </citation>
    <scope>NUCLEOTIDE SEQUENCE [LARGE SCALE GENOMIC DNA]</scope>
    <source>
        <strain evidence="1 2">DY22613</strain>
    </source>
</reference>
<dbReference type="KEGG" id="aft:BBF96_13020"/>
<keyword evidence="2" id="KW-1185">Reference proteome</keyword>